<dbReference type="GO" id="GO:0016926">
    <property type="term" value="P:protein desumoylation"/>
    <property type="evidence" value="ECO:0007669"/>
    <property type="project" value="TreeGrafter"/>
</dbReference>
<evidence type="ECO:0000259" key="6">
    <source>
        <dbReference type="PROSITE" id="PS50600"/>
    </source>
</evidence>
<dbReference type="PROSITE" id="PS50600">
    <property type="entry name" value="ULP_PROTEASE"/>
    <property type="match status" value="1"/>
</dbReference>
<dbReference type="Pfam" id="PF02902">
    <property type="entry name" value="Peptidase_C48"/>
    <property type="match status" value="1"/>
</dbReference>
<feature type="region of interest" description="Disordered" evidence="5">
    <location>
        <begin position="338"/>
        <end position="399"/>
    </location>
</feature>
<dbReference type="GO" id="GO:0006508">
    <property type="term" value="P:proteolysis"/>
    <property type="evidence" value="ECO:0007669"/>
    <property type="project" value="UniProtKB-KW"/>
</dbReference>
<comment type="similarity">
    <text evidence="1">Belongs to the peptidase C48 family.</text>
</comment>
<dbReference type="Gene3D" id="3.40.395.10">
    <property type="entry name" value="Adenoviral Proteinase, Chain A"/>
    <property type="match status" value="1"/>
</dbReference>
<evidence type="ECO:0000256" key="2">
    <source>
        <dbReference type="ARBA" id="ARBA00022670"/>
    </source>
</evidence>
<feature type="compositionally biased region" description="Polar residues" evidence="5">
    <location>
        <begin position="66"/>
        <end position="82"/>
    </location>
</feature>
<feature type="domain" description="Ubiquitin-like protease family profile" evidence="6">
    <location>
        <begin position="221"/>
        <end position="399"/>
    </location>
</feature>
<reference evidence="7 8" key="1">
    <citation type="submission" date="2016-03" db="EMBL/GenBank/DDBJ databases">
        <title>Draft genome sequence of the Fonsecaea monophora CBS 269.37.</title>
        <authorList>
            <person name="Bombassaro A."/>
            <person name="Vinicius W.A."/>
            <person name="De Hoog S."/>
            <person name="Sun J."/>
            <person name="Souza E.M."/>
            <person name="Raittz R.T."/>
            <person name="Costa F."/>
            <person name="Leao A.C."/>
            <person name="Tadra-Sfeir M.Z."/>
            <person name="Baura V."/>
            <person name="Balsanelli E."/>
            <person name="Pedrosa F.O."/>
            <person name="Moreno L.F."/>
            <person name="Steffens M.B."/>
            <person name="Xi L."/>
            <person name="Bocca A.L."/>
            <person name="Felipe M.S."/>
            <person name="Teixeira M."/>
            <person name="Telles Filho F.Q."/>
            <person name="Azevedo C.M."/>
            <person name="Gomes R."/>
            <person name="Vicente V.A."/>
        </authorList>
    </citation>
    <scope>NUCLEOTIDE SEQUENCE [LARGE SCALE GENOMIC DNA]</scope>
    <source>
        <strain evidence="7 8">CBS 269.37</strain>
    </source>
</reference>
<dbReference type="PANTHER" id="PTHR12606">
    <property type="entry name" value="SENTRIN/SUMO-SPECIFIC PROTEASE"/>
    <property type="match status" value="1"/>
</dbReference>
<dbReference type="InterPro" id="IPR038765">
    <property type="entry name" value="Papain-like_cys_pep_sf"/>
</dbReference>
<dbReference type="PANTHER" id="PTHR12606:SF141">
    <property type="entry name" value="GH15225P-RELATED"/>
    <property type="match status" value="1"/>
</dbReference>
<evidence type="ECO:0000256" key="1">
    <source>
        <dbReference type="ARBA" id="ARBA00005234"/>
    </source>
</evidence>
<evidence type="ECO:0000313" key="8">
    <source>
        <dbReference type="Proteomes" id="UP000077002"/>
    </source>
</evidence>
<dbReference type="Proteomes" id="UP000077002">
    <property type="component" value="Unassembled WGS sequence"/>
</dbReference>
<feature type="compositionally biased region" description="Low complexity" evidence="5">
    <location>
        <begin position="106"/>
        <end position="122"/>
    </location>
</feature>
<gene>
    <name evidence="7" type="ORF">AYO21_00632</name>
</gene>
<feature type="compositionally biased region" description="Basic and acidic residues" evidence="5">
    <location>
        <begin position="178"/>
        <end position="195"/>
    </location>
</feature>
<keyword evidence="2" id="KW-0645">Protease</keyword>
<feature type="compositionally biased region" description="Basic and acidic residues" evidence="5">
    <location>
        <begin position="154"/>
        <end position="167"/>
    </location>
</feature>
<dbReference type="GeneID" id="34595814"/>
<keyword evidence="8" id="KW-1185">Reference proteome</keyword>
<evidence type="ECO:0000256" key="4">
    <source>
        <dbReference type="ARBA" id="ARBA00022807"/>
    </source>
</evidence>
<keyword evidence="3" id="KW-0378">Hydrolase</keyword>
<evidence type="ECO:0000313" key="7">
    <source>
        <dbReference type="EMBL" id="OAG45284.1"/>
    </source>
</evidence>
<evidence type="ECO:0000256" key="3">
    <source>
        <dbReference type="ARBA" id="ARBA00022801"/>
    </source>
</evidence>
<dbReference type="InterPro" id="IPR003653">
    <property type="entry name" value="Peptidase_C48_C"/>
</dbReference>
<feature type="compositionally biased region" description="Low complexity" evidence="5">
    <location>
        <begin position="135"/>
        <end position="144"/>
    </location>
</feature>
<feature type="region of interest" description="Disordered" evidence="5">
    <location>
        <begin position="1"/>
        <end position="195"/>
    </location>
</feature>
<proteinExistence type="inferred from homology"/>
<sequence>MIAAGGGGSPAPASKNTPKSEESTKTSVSHGRDAQLQSSGERSPGNKSAIEETEEGTKDDVIPLTEASTETMEAQSGLSNQEAAPEPDNVADSNIHTSSKDEIGSPLVSTEATTATTSTPVDLTDDNDEEAANPSSTTTTSGRSTPERQLAQLKLDDEKFRTPERSTPKATPHSLENTTRKTRGDAKREKLESEKKNRCNLVPLTAEWEEKVRHTLRHGHGEYQSTDFARVVPPTTNNNGTAAWLNDEVINGYLGLVVKHGRADDRPTQTPSYHNFSTFFYNTLVQKGYEGIKRWANRAKIGGKSLLEVQSVFIPINSGAHWTLLVVSGKDRSATHYNSMSGTATSTSLPSRSGLRASSAPTTTRRSGRSKSRAKAQSSPTWTTAACSPSRPPGRSCWA</sequence>
<keyword evidence="4" id="KW-0788">Thiol protease</keyword>
<dbReference type="GO" id="GO:0005634">
    <property type="term" value="C:nucleus"/>
    <property type="evidence" value="ECO:0007669"/>
    <property type="project" value="TreeGrafter"/>
</dbReference>
<organism evidence="7 8">
    <name type="scientific">Fonsecaea monophora</name>
    <dbReference type="NCBI Taxonomy" id="254056"/>
    <lineage>
        <taxon>Eukaryota</taxon>
        <taxon>Fungi</taxon>
        <taxon>Dikarya</taxon>
        <taxon>Ascomycota</taxon>
        <taxon>Pezizomycotina</taxon>
        <taxon>Eurotiomycetes</taxon>
        <taxon>Chaetothyriomycetidae</taxon>
        <taxon>Chaetothyriales</taxon>
        <taxon>Herpotrichiellaceae</taxon>
        <taxon>Fonsecaea</taxon>
    </lineage>
</organism>
<dbReference type="GO" id="GO:0016929">
    <property type="term" value="F:deSUMOylase activity"/>
    <property type="evidence" value="ECO:0007669"/>
    <property type="project" value="TreeGrafter"/>
</dbReference>
<dbReference type="OrthoDB" id="1939479at2759"/>
<accession>A0A177FLS4</accession>
<dbReference type="SUPFAM" id="SSF54001">
    <property type="entry name" value="Cysteine proteinases"/>
    <property type="match status" value="1"/>
</dbReference>
<dbReference type="AlphaFoldDB" id="A0A177FLS4"/>
<name>A0A177FLS4_9EURO</name>
<dbReference type="EMBL" id="LVKK01000002">
    <property type="protein sequence ID" value="OAG45284.1"/>
    <property type="molecule type" value="Genomic_DNA"/>
</dbReference>
<evidence type="ECO:0000256" key="5">
    <source>
        <dbReference type="SAM" id="MobiDB-lite"/>
    </source>
</evidence>
<protein>
    <recommendedName>
        <fullName evidence="6">Ubiquitin-like protease family profile domain-containing protein</fullName>
    </recommendedName>
</protein>
<feature type="compositionally biased region" description="Polar residues" evidence="5">
    <location>
        <begin position="338"/>
        <end position="351"/>
    </location>
</feature>
<comment type="caution">
    <text evidence="7">The sequence shown here is derived from an EMBL/GenBank/DDBJ whole genome shotgun (WGS) entry which is preliminary data.</text>
</comment>
<feature type="compositionally biased region" description="Polar residues" evidence="5">
    <location>
        <begin position="25"/>
        <end position="41"/>
    </location>
</feature>
<dbReference type="RefSeq" id="XP_022517236.1">
    <property type="nucleotide sequence ID" value="XM_022650622.1"/>
</dbReference>